<dbReference type="InterPro" id="IPR050266">
    <property type="entry name" value="AB_hydrolase_sf"/>
</dbReference>
<proteinExistence type="predicted"/>
<dbReference type="Gene3D" id="3.40.50.1820">
    <property type="entry name" value="alpha/beta hydrolase"/>
    <property type="match status" value="1"/>
</dbReference>
<feature type="domain" description="AB hydrolase-1" evidence="1">
    <location>
        <begin position="56"/>
        <end position="292"/>
    </location>
</feature>
<organism evidence="2 3">
    <name type="scientific">Sphingomonas rustica</name>
    <dbReference type="NCBI Taxonomy" id="3103142"/>
    <lineage>
        <taxon>Bacteria</taxon>
        <taxon>Pseudomonadati</taxon>
        <taxon>Pseudomonadota</taxon>
        <taxon>Alphaproteobacteria</taxon>
        <taxon>Sphingomonadales</taxon>
        <taxon>Sphingomonadaceae</taxon>
        <taxon>Sphingomonas</taxon>
    </lineage>
</organism>
<dbReference type="GO" id="GO:0016787">
    <property type="term" value="F:hydrolase activity"/>
    <property type="evidence" value="ECO:0007669"/>
    <property type="project" value="UniProtKB-KW"/>
</dbReference>
<dbReference type="RefSeq" id="WP_346247558.1">
    <property type="nucleotide sequence ID" value="NZ_JBDIZK010000009.1"/>
</dbReference>
<dbReference type="Pfam" id="PF00561">
    <property type="entry name" value="Abhydrolase_1"/>
    <property type="match status" value="1"/>
</dbReference>
<dbReference type="Proteomes" id="UP001427805">
    <property type="component" value="Unassembled WGS sequence"/>
</dbReference>
<name>A0ABV0BAC7_9SPHN</name>
<accession>A0ABV0BAC7</accession>
<protein>
    <submittedName>
        <fullName evidence="2">Alpha/beta hydrolase</fullName>
    </submittedName>
</protein>
<gene>
    <name evidence="2" type="ORF">TPR58_15255</name>
</gene>
<keyword evidence="2" id="KW-0378">Hydrolase</keyword>
<dbReference type="PRINTS" id="PR00111">
    <property type="entry name" value="ABHYDROLASE"/>
</dbReference>
<dbReference type="InterPro" id="IPR000073">
    <property type="entry name" value="AB_hydrolase_1"/>
</dbReference>
<evidence type="ECO:0000259" key="1">
    <source>
        <dbReference type="Pfam" id="PF00561"/>
    </source>
</evidence>
<comment type="caution">
    <text evidence="2">The sequence shown here is derived from an EMBL/GenBank/DDBJ whole genome shotgun (WGS) entry which is preliminary data.</text>
</comment>
<keyword evidence="3" id="KW-1185">Reference proteome</keyword>
<dbReference type="InterPro" id="IPR029058">
    <property type="entry name" value="AB_hydrolase_fold"/>
</dbReference>
<dbReference type="EMBL" id="JBDIZK010000009">
    <property type="protein sequence ID" value="MEN3748532.1"/>
    <property type="molecule type" value="Genomic_DNA"/>
</dbReference>
<sequence>MSGLVWILAIVVLILAALALWAGHVARGVEKLVPADGRILDLGGARIHYTDQGSGPPIVMIHGLLGQVRNFADLAARMAVDHRVIVIDRPGWGHSSMVAPRPDIAAQGEIVAAFIRALDVEKPVLVGHSMGGAVALAVGIAHPELVGGLTLIAPYTHPAERPPAVFRPMHVPAPLRTPLAWTIATPIGMRTGAARTARVFAPDLVPADFATRGGAALSLRPRSFQSGSFELGMAHDSMMRLSQRYGAIEVPVAILYGHGDEVLDPELHGTDAAAAIPDATIDLIDGGHMLQVVYPAETEAWLRRSIARFNGS</sequence>
<dbReference type="SUPFAM" id="SSF53474">
    <property type="entry name" value="alpha/beta-Hydrolases"/>
    <property type="match status" value="1"/>
</dbReference>
<reference evidence="2 3" key="1">
    <citation type="submission" date="2024-05" db="EMBL/GenBank/DDBJ databases">
        <title>Sphingomonas sp. HF-S3 16S ribosomal RNA gene Genome sequencing and assembly.</title>
        <authorList>
            <person name="Lee H."/>
        </authorList>
    </citation>
    <scope>NUCLEOTIDE SEQUENCE [LARGE SCALE GENOMIC DNA]</scope>
    <source>
        <strain evidence="2 3">HF-S3</strain>
    </source>
</reference>
<evidence type="ECO:0000313" key="3">
    <source>
        <dbReference type="Proteomes" id="UP001427805"/>
    </source>
</evidence>
<dbReference type="PANTHER" id="PTHR43798">
    <property type="entry name" value="MONOACYLGLYCEROL LIPASE"/>
    <property type="match status" value="1"/>
</dbReference>
<evidence type="ECO:0000313" key="2">
    <source>
        <dbReference type="EMBL" id="MEN3748532.1"/>
    </source>
</evidence>